<sequence>MPIFNYFAKSLKGEEKSGTVQAKDKKELSQILKEQGFILIRAGEKEESAKNGKSSNFFSFGSKVPLSEKLIFTRNLQVMVSSDLALPKALQTLALQTKNKKFRETILDVSEEIIKGNNFSDALAKHPQIFSELFQNMVKVGEEAGNLDEVLKILAQQLEKENELKSKIKSAMMYPSVIIAAMIGIGVLMLIMVVPSLAKTFEELEIELPLTTQIVVGLGTFLATNWLFVLLAIILLVFILSFTPKIKKGKRVMDALFLKIPVVSALVIKTNSAQAIRTLSSLIAAGVSIIRSLKVTSDVLSNVYYKDALLESLEKVKKGEKLSDALKPYENIFPLVVIQMIKVGEETGQTAPILTKLADFFEEEIDYATKNLVSVIEPVLMIIIGAAIGFFAISMIQPMYSMLSAI</sequence>
<gene>
    <name evidence="10" type="ORF">A2Z68_00795</name>
</gene>
<dbReference type="Pfam" id="PF00482">
    <property type="entry name" value="T2SSF"/>
    <property type="match status" value="2"/>
</dbReference>
<evidence type="ECO:0000256" key="4">
    <source>
        <dbReference type="ARBA" id="ARBA00022519"/>
    </source>
</evidence>
<dbReference type="PANTHER" id="PTHR30012">
    <property type="entry name" value="GENERAL SECRETION PATHWAY PROTEIN"/>
    <property type="match status" value="1"/>
</dbReference>
<proteinExistence type="inferred from homology"/>
<evidence type="ECO:0000313" key="11">
    <source>
        <dbReference type="Proteomes" id="UP000176662"/>
    </source>
</evidence>
<feature type="transmembrane region" description="Helical" evidence="8">
    <location>
        <begin position="379"/>
        <end position="400"/>
    </location>
</feature>
<protein>
    <recommendedName>
        <fullName evidence="9">Type II secretion system protein GspF domain-containing protein</fullName>
    </recommendedName>
</protein>
<evidence type="ECO:0000313" key="10">
    <source>
        <dbReference type="EMBL" id="OGZ18236.1"/>
    </source>
</evidence>
<evidence type="ECO:0000256" key="7">
    <source>
        <dbReference type="ARBA" id="ARBA00023136"/>
    </source>
</evidence>
<accession>A0A1G2DXD8</accession>
<dbReference type="AlphaFoldDB" id="A0A1G2DXD8"/>
<evidence type="ECO:0000256" key="1">
    <source>
        <dbReference type="ARBA" id="ARBA00004429"/>
    </source>
</evidence>
<feature type="transmembrane region" description="Helical" evidence="8">
    <location>
        <begin position="172"/>
        <end position="194"/>
    </location>
</feature>
<reference evidence="10 11" key="1">
    <citation type="journal article" date="2016" name="Nat. Commun.">
        <title>Thousands of microbial genomes shed light on interconnected biogeochemical processes in an aquifer system.</title>
        <authorList>
            <person name="Anantharaman K."/>
            <person name="Brown C.T."/>
            <person name="Hug L.A."/>
            <person name="Sharon I."/>
            <person name="Castelle C.J."/>
            <person name="Probst A.J."/>
            <person name="Thomas B.C."/>
            <person name="Singh A."/>
            <person name="Wilkins M.J."/>
            <person name="Karaoz U."/>
            <person name="Brodie E.L."/>
            <person name="Williams K.H."/>
            <person name="Hubbard S.S."/>
            <person name="Banfield J.F."/>
        </authorList>
    </citation>
    <scope>NUCLEOTIDE SEQUENCE [LARGE SCALE GENOMIC DNA]</scope>
</reference>
<evidence type="ECO:0000256" key="3">
    <source>
        <dbReference type="ARBA" id="ARBA00022475"/>
    </source>
</evidence>
<dbReference type="PANTHER" id="PTHR30012:SF0">
    <property type="entry name" value="TYPE II SECRETION SYSTEM PROTEIN F-RELATED"/>
    <property type="match status" value="1"/>
</dbReference>
<keyword evidence="3" id="KW-1003">Cell membrane</keyword>
<dbReference type="FunFam" id="1.20.81.30:FF:000001">
    <property type="entry name" value="Type II secretion system protein F"/>
    <property type="match status" value="2"/>
</dbReference>
<evidence type="ECO:0000259" key="9">
    <source>
        <dbReference type="Pfam" id="PF00482"/>
    </source>
</evidence>
<dbReference type="InterPro" id="IPR018076">
    <property type="entry name" value="T2SS_GspF_dom"/>
</dbReference>
<keyword evidence="5 8" id="KW-0812">Transmembrane</keyword>
<comment type="subcellular location">
    <subcellularLocation>
        <location evidence="1">Cell inner membrane</location>
        <topology evidence="1">Multi-pass membrane protein</topology>
    </subcellularLocation>
</comment>
<dbReference type="Proteomes" id="UP000176662">
    <property type="component" value="Unassembled WGS sequence"/>
</dbReference>
<name>A0A1G2DXD8_9BACT</name>
<evidence type="ECO:0000256" key="6">
    <source>
        <dbReference type="ARBA" id="ARBA00022989"/>
    </source>
</evidence>
<evidence type="ECO:0000256" key="8">
    <source>
        <dbReference type="SAM" id="Phobius"/>
    </source>
</evidence>
<organism evidence="10 11">
    <name type="scientific">Candidatus Nealsonbacteria bacterium RBG_13_38_11</name>
    <dbReference type="NCBI Taxonomy" id="1801662"/>
    <lineage>
        <taxon>Bacteria</taxon>
        <taxon>Candidatus Nealsoniibacteriota</taxon>
    </lineage>
</organism>
<evidence type="ECO:0000256" key="2">
    <source>
        <dbReference type="ARBA" id="ARBA00005745"/>
    </source>
</evidence>
<keyword evidence="6 8" id="KW-1133">Transmembrane helix</keyword>
<comment type="caution">
    <text evidence="10">The sequence shown here is derived from an EMBL/GenBank/DDBJ whole genome shotgun (WGS) entry which is preliminary data.</text>
</comment>
<feature type="transmembrane region" description="Helical" evidence="8">
    <location>
        <begin position="214"/>
        <end position="243"/>
    </location>
</feature>
<keyword evidence="7 8" id="KW-0472">Membrane</keyword>
<dbReference type="InterPro" id="IPR003004">
    <property type="entry name" value="GspF/PilC"/>
</dbReference>
<dbReference type="EMBL" id="MHLX01000046">
    <property type="protein sequence ID" value="OGZ18236.1"/>
    <property type="molecule type" value="Genomic_DNA"/>
</dbReference>
<evidence type="ECO:0000256" key="5">
    <source>
        <dbReference type="ARBA" id="ARBA00022692"/>
    </source>
</evidence>
<dbReference type="PRINTS" id="PR00812">
    <property type="entry name" value="BCTERIALGSPF"/>
</dbReference>
<dbReference type="Gene3D" id="1.20.81.30">
    <property type="entry name" value="Type II secretion system (T2SS), domain F"/>
    <property type="match status" value="2"/>
</dbReference>
<dbReference type="InterPro" id="IPR042094">
    <property type="entry name" value="T2SS_GspF_sf"/>
</dbReference>
<feature type="domain" description="Type II secretion system protein GspF" evidence="9">
    <location>
        <begin position="276"/>
        <end position="398"/>
    </location>
</feature>
<keyword evidence="4" id="KW-0997">Cell inner membrane</keyword>
<feature type="domain" description="Type II secretion system protein GspF" evidence="9">
    <location>
        <begin position="72"/>
        <end position="195"/>
    </location>
</feature>
<comment type="similarity">
    <text evidence="2">Belongs to the GSP F family.</text>
</comment>
<dbReference type="GO" id="GO:0005886">
    <property type="term" value="C:plasma membrane"/>
    <property type="evidence" value="ECO:0007669"/>
    <property type="project" value="UniProtKB-SubCell"/>
</dbReference>